<evidence type="ECO:0000313" key="2">
    <source>
        <dbReference type="Proteomes" id="UP001230005"/>
    </source>
</evidence>
<feature type="non-terminal residue" evidence="1">
    <location>
        <position position="46"/>
    </location>
</feature>
<protein>
    <submittedName>
        <fullName evidence="1">Uncharacterized protein</fullName>
    </submittedName>
</protein>
<proteinExistence type="predicted"/>
<dbReference type="EMBL" id="JAUSUG010000036">
    <property type="protein sequence ID" value="MDQ0257854.1"/>
    <property type="molecule type" value="Genomic_DNA"/>
</dbReference>
<evidence type="ECO:0000313" key="1">
    <source>
        <dbReference type="EMBL" id="MDQ0257854.1"/>
    </source>
</evidence>
<dbReference type="Proteomes" id="UP001230005">
    <property type="component" value="Unassembled WGS sequence"/>
</dbReference>
<name>A0ABU0A2Y9_9BACI</name>
<gene>
    <name evidence="1" type="ORF">J2S74_005317</name>
</gene>
<organism evidence="1 2">
    <name type="scientific">Evansella vedderi</name>
    <dbReference type="NCBI Taxonomy" id="38282"/>
    <lineage>
        <taxon>Bacteria</taxon>
        <taxon>Bacillati</taxon>
        <taxon>Bacillota</taxon>
        <taxon>Bacilli</taxon>
        <taxon>Bacillales</taxon>
        <taxon>Bacillaceae</taxon>
        <taxon>Evansella</taxon>
    </lineage>
</organism>
<reference evidence="1 2" key="1">
    <citation type="submission" date="2023-07" db="EMBL/GenBank/DDBJ databases">
        <title>Genomic Encyclopedia of Type Strains, Phase IV (KMG-IV): sequencing the most valuable type-strain genomes for metagenomic binning, comparative biology and taxonomic classification.</title>
        <authorList>
            <person name="Goeker M."/>
        </authorList>
    </citation>
    <scope>NUCLEOTIDE SEQUENCE [LARGE SCALE GENOMIC DNA]</scope>
    <source>
        <strain evidence="1 2">DSM 9768</strain>
    </source>
</reference>
<keyword evidence="2" id="KW-1185">Reference proteome</keyword>
<comment type="caution">
    <text evidence="1">The sequence shown here is derived from an EMBL/GenBank/DDBJ whole genome shotgun (WGS) entry which is preliminary data.</text>
</comment>
<sequence>MKLDDYSATVIHIQKKYNFLVYEIIIYTQKVPMTMLRLKYLTKLTQ</sequence>
<accession>A0ABU0A2Y9</accession>